<organism evidence="3 4">
    <name type="scientific">Pseudofulvimonas gallinarii</name>
    <dbReference type="NCBI Taxonomy" id="634155"/>
    <lineage>
        <taxon>Bacteria</taxon>
        <taxon>Pseudomonadati</taxon>
        <taxon>Pseudomonadota</taxon>
        <taxon>Gammaproteobacteria</taxon>
        <taxon>Lysobacterales</taxon>
        <taxon>Rhodanobacteraceae</taxon>
        <taxon>Pseudofulvimonas</taxon>
    </lineage>
</organism>
<dbReference type="OrthoDB" id="335726at2"/>
<dbReference type="PANTHER" id="PTHR44196:SF1">
    <property type="entry name" value="DEHYDROGENASE_REDUCTASE SDR FAMILY MEMBER 7B"/>
    <property type="match status" value="1"/>
</dbReference>
<protein>
    <submittedName>
        <fullName evidence="3">Short-subunit dehydrogenase</fullName>
    </submittedName>
</protein>
<evidence type="ECO:0000256" key="2">
    <source>
        <dbReference type="ARBA" id="ARBA00023002"/>
    </source>
</evidence>
<dbReference type="InterPro" id="IPR020904">
    <property type="entry name" value="Sc_DH/Rdtase_CS"/>
</dbReference>
<dbReference type="SUPFAM" id="SSF51735">
    <property type="entry name" value="NAD(P)-binding Rossmann-fold domains"/>
    <property type="match status" value="1"/>
</dbReference>
<keyword evidence="2" id="KW-0560">Oxidoreductase</keyword>
<dbReference type="GO" id="GO:0016020">
    <property type="term" value="C:membrane"/>
    <property type="evidence" value="ECO:0007669"/>
    <property type="project" value="TreeGrafter"/>
</dbReference>
<dbReference type="Proteomes" id="UP000294599">
    <property type="component" value="Unassembled WGS sequence"/>
</dbReference>
<dbReference type="InterPro" id="IPR036291">
    <property type="entry name" value="NAD(P)-bd_dom_sf"/>
</dbReference>
<accession>A0A4R3LDI1</accession>
<gene>
    <name evidence="3" type="ORF">EDC25_10974</name>
</gene>
<proteinExistence type="inferred from homology"/>
<dbReference type="Pfam" id="PF00106">
    <property type="entry name" value="adh_short"/>
    <property type="match status" value="1"/>
</dbReference>
<sequence>MKKILVIGATSAIAESCARLWAQRGDALYLLGRDKARLRAIADDLRARGAAEVAMATLDVRDRPSHVSAIEQARTAMAGVDIALLAHGTLPDPGECDRDLATAMDAFDTNGTGTIALMHRLAALLELQGSGHLAVIGSVAGDRGRASNAIYGAAKAAVETYASALRQRLGRRGIQVLTIKPGFVDTPMTARFRKSALWASPSRVAASIVRAIDRDRAVIYVPWFWRPVMAIIRALPEFVFRRMKF</sequence>
<name>A0A4R3LDI1_9GAMM</name>
<dbReference type="GO" id="GO:0016491">
    <property type="term" value="F:oxidoreductase activity"/>
    <property type="evidence" value="ECO:0007669"/>
    <property type="project" value="UniProtKB-KW"/>
</dbReference>
<comment type="caution">
    <text evidence="3">The sequence shown here is derived from an EMBL/GenBank/DDBJ whole genome shotgun (WGS) entry which is preliminary data.</text>
</comment>
<evidence type="ECO:0000313" key="3">
    <source>
        <dbReference type="EMBL" id="TCS98221.1"/>
    </source>
</evidence>
<dbReference type="InterPro" id="IPR002347">
    <property type="entry name" value="SDR_fam"/>
</dbReference>
<dbReference type="EMBL" id="SMAF01000009">
    <property type="protein sequence ID" value="TCS98221.1"/>
    <property type="molecule type" value="Genomic_DNA"/>
</dbReference>
<dbReference type="AlphaFoldDB" id="A0A4R3LDI1"/>
<dbReference type="NCBIfam" id="NF005489">
    <property type="entry name" value="PRK07102.1"/>
    <property type="match status" value="1"/>
</dbReference>
<dbReference type="PRINTS" id="PR00081">
    <property type="entry name" value="GDHRDH"/>
</dbReference>
<dbReference type="PANTHER" id="PTHR44196">
    <property type="entry name" value="DEHYDROGENASE/REDUCTASE SDR FAMILY MEMBER 7B"/>
    <property type="match status" value="1"/>
</dbReference>
<dbReference type="Gene3D" id="3.40.50.720">
    <property type="entry name" value="NAD(P)-binding Rossmann-like Domain"/>
    <property type="match status" value="1"/>
</dbReference>
<dbReference type="PROSITE" id="PS00061">
    <property type="entry name" value="ADH_SHORT"/>
    <property type="match status" value="1"/>
</dbReference>
<comment type="similarity">
    <text evidence="1">Belongs to the short-chain dehydrogenases/reductases (SDR) family.</text>
</comment>
<evidence type="ECO:0000256" key="1">
    <source>
        <dbReference type="ARBA" id="ARBA00006484"/>
    </source>
</evidence>
<dbReference type="RefSeq" id="WP_123520745.1">
    <property type="nucleotide sequence ID" value="NZ_JBHLWF010000086.1"/>
</dbReference>
<keyword evidence="4" id="KW-1185">Reference proteome</keyword>
<reference evidence="3 4" key="1">
    <citation type="submission" date="2019-03" db="EMBL/GenBank/DDBJ databases">
        <title>Genomic Encyclopedia of Type Strains, Phase IV (KMG-IV): sequencing the most valuable type-strain genomes for metagenomic binning, comparative biology and taxonomic classification.</title>
        <authorList>
            <person name="Goeker M."/>
        </authorList>
    </citation>
    <scope>NUCLEOTIDE SEQUENCE [LARGE SCALE GENOMIC DNA]</scope>
    <source>
        <strain evidence="3 4">DSM 21944</strain>
    </source>
</reference>
<evidence type="ECO:0000313" key="4">
    <source>
        <dbReference type="Proteomes" id="UP000294599"/>
    </source>
</evidence>